<organism evidence="1 2">
    <name type="scientific">Oculimacula yallundae</name>
    <dbReference type="NCBI Taxonomy" id="86028"/>
    <lineage>
        <taxon>Eukaryota</taxon>
        <taxon>Fungi</taxon>
        <taxon>Dikarya</taxon>
        <taxon>Ascomycota</taxon>
        <taxon>Pezizomycotina</taxon>
        <taxon>Leotiomycetes</taxon>
        <taxon>Helotiales</taxon>
        <taxon>Ploettnerulaceae</taxon>
        <taxon>Oculimacula</taxon>
    </lineage>
</organism>
<keyword evidence="2" id="KW-1185">Reference proteome</keyword>
<dbReference type="EMBL" id="JAZHXI010000010">
    <property type="protein sequence ID" value="KAL2067150.1"/>
    <property type="molecule type" value="Genomic_DNA"/>
</dbReference>
<comment type="caution">
    <text evidence="1">The sequence shown here is derived from an EMBL/GenBank/DDBJ whole genome shotgun (WGS) entry which is preliminary data.</text>
</comment>
<sequence length="145" mass="15911">MGRRATEPALRPLLSLSLTHLHTFPSPSVPCPALSCCVALLSLSLQRIIDSTRIAISILISIPRHLQDISKSYLRYLLPSCPSLRIPLDSERVRFLESLSSSRTGTGHTPAVDKRGDSGLLKIPVPQVQENTSIIHVYENHILAA</sequence>
<dbReference type="Proteomes" id="UP001595075">
    <property type="component" value="Unassembled WGS sequence"/>
</dbReference>
<accession>A0ABR4CBJ9</accession>
<evidence type="ECO:0000313" key="1">
    <source>
        <dbReference type="EMBL" id="KAL2067150.1"/>
    </source>
</evidence>
<name>A0ABR4CBJ9_9HELO</name>
<protein>
    <submittedName>
        <fullName evidence="1">Uncharacterized protein</fullName>
    </submittedName>
</protein>
<reference evidence="1 2" key="1">
    <citation type="journal article" date="2024" name="Commun. Biol.">
        <title>Comparative genomic analysis of thermophilic fungi reveals convergent evolutionary adaptations and gene losses.</title>
        <authorList>
            <person name="Steindorff A.S."/>
            <person name="Aguilar-Pontes M.V."/>
            <person name="Robinson A.J."/>
            <person name="Andreopoulos B."/>
            <person name="LaButti K."/>
            <person name="Kuo A."/>
            <person name="Mondo S."/>
            <person name="Riley R."/>
            <person name="Otillar R."/>
            <person name="Haridas S."/>
            <person name="Lipzen A."/>
            <person name="Grimwood J."/>
            <person name="Schmutz J."/>
            <person name="Clum A."/>
            <person name="Reid I.D."/>
            <person name="Moisan M.C."/>
            <person name="Butler G."/>
            <person name="Nguyen T.T.M."/>
            <person name="Dewar K."/>
            <person name="Conant G."/>
            <person name="Drula E."/>
            <person name="Henrissat B."/>
            <person name="Hansel C."/>
            <person name="Singer S."/>
            <person name="Hutchinson M.I."/>
            <person name="de Vries R.P."/>
            <person name="Natvig D.O."/>
            <person name="Powell A.J."/>
            <person name="Tsang A."/>
            <person name="Grigoriev I.V."/>
        </authorList>
    </citation>
    <scope>NUCLEOTIDE SEQUENCE [LARGE SCALE GENOMIC DNA]</scope>
    <source>
        <strain evidence="1 2">CBS 494.80</strain>
    </source>
</reference>
<gene>
    <name evidence="1" type="ORF">VTL71DRAFT_1574</name>
</gene>
<proteinExistence type="predicted"/>
<evidence type="ECO:0000313" key="2">
    <source>
        <dbReference type="Proteomes" id="UP001595075"/>
    </source>
</evidence>
<feature type="non-terminal residue" evidence="1">
    <location>
        <position position="145"/>
    </location>
</feature>